<dbReference type="InParanoid" id="A0A6P4AJC7"/>
<dbReference type="RefSeq" id="XP_015888710.2">
    <property type="nucleotide sequence ID" value="XM_016033224.4"/>
</dbReference>
<keyword evidence="7" id="KW-0560">Oxidoreductase</keyword>
<dbReference type="InterPro" id="IPR000659">
    <property type="entry name" value="Pyridox_Oxase"/>
</dbReference>
<gene>
    <name evidence="10" type="primary">LOC107423638</name>
</gene>
<name>A0A6P4AJC7_ZIZJJ</name>
<evidence type="ECO:0000256" key="7">
    <source>
        <dbReference type="ARBA" id="ARBA00023002"/>
    </source>
</evidence>
<evidence type="ECO:0000313" key="9">
    <source>
        <dbReference type="Proteomes" id="UP001652623"/>
    </source>
</evidence>
<feature type="domain" description="Pyridoxamine 5'-phosphate oxidase Alr4036 family FMN-binding" evidence="8">
    <location>
        <begin position="10"/>
        <end position="101"/>
    </location>
</feature>
<dbReference type="GO" id="GO:0004733">
    <property type="term" value="F:pyridoxamine phosphate oxidase activity"/>
    <property type="evidence" value="ECO:0007669"/>
    <property type="project" value="UniProtKB-EC"/>
</dbReference>
<dbReference type="GeneID" id="107423638"/>
<accession>A0A6P4AJC7</accession>
<evidence type="ECO:0000256" key="6">
    <source>
        <dbReference type="ARBA" id="ARBA00022643"/>
    </source>
</evidence>
<dbReference type="GO" id="GO:0010181">
    <property type="term" value="F:FMN binding"/>
    <property type="evidence" value="ECO:0007669"/>
    <property type="project" value="InterPro"/>
</dbReference>
<reference evidence="10" key="1">
    <citation type="submission" date="2025-08" db="UniProtKB">
        <authorList>
            <consortium name="RefSeq"/>
        </authorList>
    </citation>
    <scope>IDENTIFICATION</scope>
    <source>
        <tissue evidence="10">Seedling</tissue>
    </source>
</reference>
<comment type="pathway">
    <text evidence="3">Cofactor metabolism; pyridoxal 5'-phosphate salvage; pyridoxal 5'-phosphate from pyridoxine 5'-phosphate: step 1/1.</text>
</comment>
<sequence length="199" mass="22871">MMAKTGTAVPWKQLLLDALDSNAHLKHSSFFQLATVGYNGRPSNRTLIFRGFQGDTDKIQIHTDSTSRKIDELKHCPFAEICWYFTESWEQFRIKGRIDIVDGSNPDPVNLQEREKSWFARSPRSRLLYLDPGHPLVDEESPKEVSIDPSAGPVDAFCLLVHDPEQVDYLNLKSNQRLTFTSRHKVNGDKWWTSEKINP</sequence>
<organism evidence="9 10">
    <name type="scientific">Ziziphus jujuba</name>
    <name type="common">Chinese jujube</name>
    <name type="synonym">Ziziphus sativa</name>
    <dbReference type="NCBI Taxonomy" id="326968"/>
    <lineage>
        <taxon>Eukaryota</taxon>
        <taxon>Viridiplantae</taxon>
        <taxon>Streptophyta</taxon>
        <taxon>Embryophyta</taxon>
        <taxon>Tracheophyta</taxon>
        <taxon>Spermatophyta</taxon>
        <taxon>Magnoliopsida</taxon>
        <taxon>eudicotyledons</taxon>
        <taxon>Gunneridae</taxon>
        <taxon>Pentapetalae</taxon>
        <taxon>rosids</taxon>
        <taxon>fabids</taxon>
        <taxon>Rosales</taxon>
        <taxon>Rhamnaceae</taxon>
        <taxon>Paliureae</taxon>
        <taxon>Ziziphus</taxon>
    </lineage>
</organism>
<evidence type="ECO:0000313" key="10">
    <source>
        <dbReference type="RefSeq" id="XP_015888710.2"/>
    </source>
</evidence>
<evidence type="ECO:0000256" key="5">
    <source>
        <dbReference type="ARBA" id="ARBA00022630"/>
    </source>
</evidence>
<dbReference type="PANTHER" id="PTHR10851">
    <property type="entry name" value="PYRIDOXINE-5-PHOSPHATE OXIDASE"/>
    <property type="match status" value="1"/>
</dbReference>
<keyword evidence="5" id="KW-0285">Flavoprotein</keyword>
<evidence type="ECO:0000256" key="3">
    <source>
        <dbReference type="ARBA" id="ARBA00005037"/>
    </source>
</evidence>
<dbReference type="AlphaFoldDB" id="A0A6P4AJC7"/>
<dbReference type="InterPro" id="IPR012349">
    <property type="entry name" value="Split_barrel_FMN-bd"/>
</dbReference>
<protein>
    <recommendedName>
        <fullName evidence="4">pyridoxal 5'-phosphate synthase</fullName>
        <ecNumber evidence="4">1.4.3.5</ecNumber>
    </recommendedName>
</protein>
<dbReference type="KEGG" id="zju:107423638"/>
<dbReference type="PANTHER" id="PTHR10851:SF3">
    <property type="entry name" value="PYRIDOXINE_PYRIDOXAMINE 5'-PHOSPHATE OXIDASE 2"/>
    <property type="match status" value="1"/>
</dbReference>
<evidence type="ECO:0000256" key="4">
    <source>
        <dbReference type="ARBA" id="ARBA00012801"/>
    </source>
</evidence>
<dbReference type="InterPro" id="IPR024624">
    <property type="entry name" value="Pyridox_Oxase_Alr4036_FMN-bd"/>
</dbReference>
<proteinExistence type="predicted"/>
<dbReference type="FunCoup" id="A0A6P4AJC7">
    <property type="interactions" value="1249"/>
</dbReference>
<comment type="pathway">
    <text evidence="2">Cofactor metabolism; pyridoxal 5'-phosphate salvage; pyridoxal 5'-phosphate from pyridoxamine 5'-phosphate: step 1/1.</text>
</comment>
<keyword evidence="6" id="KW-0288">FMN</keyword>
<dbReference type="EC" id="1.4.3.5" evidence="4"/>
<dbReference type="Gene3D" id="2.30.110.10">
    <property type="entry name" value="Electron Transport, Fmn-binding Protein, Chain A"/>
    <property type="match status" value="1"/>
</dbReference>
<evidence type="ECO:0000256" key="2">
    <source>
        <dbReference type="ARBA" id="ARBA00004738"/>
    </source>
</evidence>
<evidence type="ECO:0000259" key="8">
    <source>
        <dbReference type="Pfam" id="PF12766"/>
    </source>
</evidence>
<dbReference type="Pfam" id="PF12766">
    <property type="entry name" value="Pyridox_oxase_2"/>
    <property type="match status" value="1"/>
</dbReference>
<dbReference type="UniPathway" id="UPA01068">
    <property type="reaction ID" value="UER00304"/>
</dbReference>
<dbReference type="Proteomes" id="UP001652623">
    <property type="component" value="Chromosome 7"/>
</dbReference>
<dbReference type="GO" id="GO:0008615">
    <property type="term" value="P:pyridoxine biosynthetic process"/>
    <property type="evidence" value="ECO:0007669"/>
    <property type="project" value="InterPro"/>
</dbReference>
<dbReference type="SUPFAM" id="SSF50475">
    <property type="entry name" value="FMN-binding split barrel"/>
    <property type="match status" value="1"/>
</dbReference>
<keyword evidence="9" id="KW-1185">Reference proteome</keyword>
<evidence type="ECO:0000256" key="1">
    <source>
        <dbReference type="ARBA" id="ARBA00001917"/>
    </source>
</evidence>
<comment type="cofactor">
    <cofactor evidence="1">
        <name>FMN</name>
        <dbReference type="ChEBI" id="CHEBI:58210"/>
    </cofactor>
</comment>